<reference evidence="2" key="1">
    <citation type="submission" date="2021-01" db="EMBL/GenBank/DDBJ databases">
        <authorList>
            <person name="Corre E."/>
            <person name="Pelletier E."/>
            <person name="Niang G."/>
            <person name="Scheremetjew M."/>
            <person name="Finn R."/>
            <person name="Kale V."/>
            <person name="Holt S."/>
            <person name="Cochrane G."/>
            <person name="Meng A."/>
            <person name="Brown T."/>
            <person name="Cohen L."/>
        </authorList>
    </citation>
    <scope>NUCLEOTIDE SEQUENCE</scope>
    <source>
        <strain evidence="2">PLY182g</strain>
    </source>
</reference>
<dbReference type="Pfam" id="PF01738">
    <property type="entry name" value="DLH"/>
    <property type="match status" value="1"/>
</dbReference>
<dbReference type="EMBL" id="HBEY01007175">
    <property type="protein sequence ID" value="CAD8600161.1"/>
    <property type="molecule type" value="Transcribed_RNA"/>
</dbReference>
<dbReference type="AlphaFoldDB" id="A0A7S0L2C9"/>
<proteinExistence type="predicted"/>
<dbReference type="InterPro" id="IPR002925">
    <property type="entry name" value="Dienelactn_hydro"/>
</dbReference>
<dbReference type="Gene3D" id="3.40.50.1820">
    <property type="entry name" value="alpha/beta hydrolase"/>
    <property type="match status" value="1"/>
</dbReference>
<sequence>MSCCPPGSLPALEIDSYAAKGAEIDLPGVEGLKAYVIGEEGKPAVIVNYDVFGFGRPAPEVGGGRVREVCDLLAASGLYVVLPDYYRGDNVVKAGKADSGEAIFGWIAEFGVADTEAVVKASVSFCQSKGAAKIGAIGFCWGGWLCMRSASSPEIDLSCIVLLHAAPGAEGVVGGSAEALCDTVKLPTLNLPSNQEPPEVLPGGLFEKKMGEKGIEYECVYFEDMAHGWVTRGDMADANTARDVPKAIELTKAFLHKHLK</sequence>
<dbReference type="InterPro" id="IPR029058">
    <property type="entry name" value="AB_hydrolase_fold"/>
</dbReference>
<dbReference type="GO" id="GO:0016787">
    <property type="term" value="F:hydrolase activity"/>
    <property type="evidence" value="ECO:0007669"/>
    <property type="project" value="InterPro"/>
</dbReference>
<gene>
    <name evidence="2" type="ORF">CPEL01642_LOCUS3491</name>
</gene>
<dbReference type="PANTHER" id="PTHR17630">
    <property type="entry name" value="DIENELACTONE HYDROLASE"/>
    <property type="match status" value="1"/>
</dbReference>
<dbReference type="SUPFAM" id="SSF53474">
    <property type="entry name" value="alpha/beta-Hydrolases"/>
    <property type="match status" value="1"/>
</dbReference>
<name>A0A7S0L2C9_9EUKA</name>
<protein>
    <recommendedName>
        <fullName evidence="1">Dienelactone hydrolase domain-containing protein</fullName>
    </recommendedName>
</protein>
<dbReference type="PANTHER" id="PTHR17630:SF44">
    <property type="entry name" value="PROTEIN AIM2"/>
    <property type="match status" value="1"/>
</dbReference>
<accession>A0A7S0L2C9</accession>
<feature type="domain" description="Dienelactone hydrolase" evidence="1">
    <location>
        <begin position="33"/>
        <end position="257"/>
    </location>
</feature>
<evidence type="ECO:0000313" key="2">
    <source>
        <dbReference type="EMBL" id="CAD8600161.1"/>
    </source>
</evidence>
<organism evidence="2">
    <name type="scientific">Coccolithus braarudii</name>
    <dbReference type="NCBI Taxonomy" id="221442"/>
    <lineage>
        <taxon>Eukaryota</taxon>
        <taxon>Haptista</taxon>
        <taxon>Haptophyta</taxon>
        <taxon>Prymnesiophyceae</taxon>
        <taxon>Coccolithales</taxon>
        <taxon>Coccolithaceae</taxon>
        <taxon>Coccolithus</taxon>
    </lineage>
</organism>
<evidence type="ECO:0000259" key="1">
    <source>
        <dbReference type="Pfam" id="PF01738"/>
    </source>
</evidence>